<dbReference type="Proteomes" id="UP000596742">
    <property type="component" value="Unassembled WGS sequence"/>
</dbReference>
<evidence type="ECO:0000313" key="4">
    <source>
        <dbReference type="Proteomes" id="UP000596742"/>
    </source>
</evidence>
<dbReference type="PANTHER" id="PTHR10648">
    <property type="entry name" value="SERINE/THREONINE-PROTEIN PHOSPHATASE PP2A 65 KDA REGULATORY SUBUNIT"/>
    <property type="match status" value="1"/>
</dbReference>
<accession>A0A8B6GDG8</accession>
<dbReference type="OrthoDB" id="340346at2759"/>
<dbReference type="PANTHER" id="PTHR10648:SF1">
    <property type="entry name" value="SERINE_THREONINE-PROTEIN PHOSPHATASE 4 REGULATORY SUBUNIT 1"/>
    <property type="match status" value="1"/>
</dbReference>
<keyword evidence="4" id="KW-1185">Reference proteome</keyword>
<dbReference type="InterPro" id="IPR016024">
    <property type="entry name" value="ARM-type_fold"/>
</dbReference>
<organism evidence="3 4">
    <name type="scientific">Mytilus galloprovincialis</name>
    <name type="common">Mediterranean mussel</name>
    <dbReference type="NCBI Taxonomy" id="29158"/>
    <lineage>
        <taxon>Eukaryota</taxon>
        <taxon>Metazoa</taxon>
        <taxon>Spiralia</taxon>
        <taxon>Lophotrochozoa</taxon>
        <taxon>Mollusca</taxon>
        <taxon>Bivalvia</taxon>
        <taxon>Autobranchia</taxon>
        <taxon>Pteriomorphia</taxon>
        <taxon>Mytilida</taxon>
        <taxon>Mytiloidea</taxon>
        <taxon>Mytilidae</taxon>
        <taxon>Mytilinae</taxon>
        <taxon>Mytilus</taxon>
    </lineage>
</organism>
<feature type="compositionally biased region" description="Acidic residues" evidence="2">
    <location>
        <begin position="13"/>
        <end position="32"/>
    </location>
</feature>
<gene>
    <name evidence="3" type="ORF">MGAL_10B003090</name>
</gene>
<name>A0A8B6GDG8_MYTGA</name>
<evidence type="ECO:0000256" key="2">
    <source>
        <dbReference type="SAM" id="MobiDB-lite"/>
    </source>
</evidence>
<feature type="region of interest" description="Disordered" evidence="2">
    <location>
        <begin position="13"/>
        <end position="36"/>
    </location>
</feature>
<dbReference type="InterPro" id="IPR051023">
    <property type="entry name" value="PP2A_Regulatory_Subunit_A"/>
</dbReference>
<dbReference type="SUPFAM" id="SSF48371">
    <property type="entry name" value="ARM repeat"/>
    <property type="match status" value="1"/>
</dbReference>
<keyword evidence="1" id="KW-0677">Repeat</keyword>
<dbReference type="GO" id="GO:0019888">
    <property type="term" value="F:protein phosphatase regulator activity"/>
    <property type="evidence" value="ECO:0007669"/>
    <property type="project" value="TreeGrafter"/>
</dbReference>
<evidence type="ECO:0000313" key="3">
    <source>
        <dbReference type="EMBL" id="VDI62375.1"/>
    </source>
</evidence>
<proteinExistence type="predicted"/>
<reference evidence="3" key="1">
    <citation type="submission" date="2018-11" db="EMBL/GenBank/DDBJ databases">
        <authorList>
            <person name="Alioto T."/>
            <person name="Alioto T."/>
        </authorList>
    </citation>
    <scope>NUCLEOTIDE SEQUENCE</scope>
</reference>
<dbReference type="GO" id="GO:0005737">
    <property type="term" value="C:cytoplasm"/>
    <property type="evidence" value="ECO:0007669"/>
    <property type="project" value="TreeGrafter"/>
</dbReference>
<protein>
    <submittedName>
        <fullName evidence="3">Serine/threonine-protein phosphatase 4 regulatory subunit 1</fullName>
    </submittedName>
</protein>
<evidence type="ECO:0000256" key="1">
    <source>
        <dbReference type="ARBA" id="ARBA00022737"/>
    </source>
</evidence>
<dbReference type="EMBL" id="UYJE01008245">
    <property type="protein sequence ID" value="VDI62375.1"/>
    <property type="molecule type" value="Genomic_DNA"/>
</dbReference>
<dbReference type="Gene3D" id="1.25.10.10">
    <property type="entry name" value="Leucine-rich Repeat Variant"/>
    <property type="match status" value="1"/>
</dbReference>
<comment type="caution">
    <text evidence="3">The sequence shown here is derived from an EMBL/GenBank/DDBJ whole genome shotgun (WGS) entry which is preliminary data.</text>
</comment>
<dbReference type="InterPro" id="IPR011989">
    <property type="entry name" value="ARM-like"/>
</dbReference>
<sequence>MADIDFYGGIGDDNGEEGFGLDDDLDGEDNYNTDDKLSPLQKLEKYMQSDNVYTRQMVARGMLDTIRAVEDEEEDCTPVLEAMVKLSEDSDPIVRSELMEQIPHLAMYCQENKDLFPNSVSLYILPMVVRYLNDRNNQVRKTSQAALLVLLEQELISKADIEEQVVSVILDLASPDSMDDYRTEAVALMSKMSQLLGRDMTERLFLSRFCEMCTDPLFHVRKVCAANFGDFCTVVGQDNTERELLPKFYYLCEDGVWGVRKACAECFMAVSCSCSLDVRRGELSNLFVNLLCDLSRWVSSLESANIGVMADNIFFQMK</sequence>
<dbReference type="AlphaFoldDB" id="A0A8B6GDG8"/>